<evidence type="ECO:0000313" key="13">
    <source>
        <dbReference type="Proteomes" id="UP000184731"/>
    </source>
</evidence>
<feature type="domain" description="Uroporphyrinogen decarboxylase (URO-D)" evidence="10">
    <location>
        <begin position="23"/>
        <end position="32"/>
    </location>
</feature>
<comment type="caution">
    <text evidence="7">Lacks conserved residue(s) required for the propagation of feature annotation.</text>
</comment>
<accession>A0A1L4D1R9</accession>
<evidence type="ECO:0000256" key="6">
    <source>
        <dbReference type="ARBA" id="ARBA00023244"/>
    </source>
</evidence>
<keyword evidence="13" id="KW-1185">Reference proteome</keyword>
<protein>
    <recommendedName>
        <fullName evidence="3 7">Uroporphyrinogen decarboxylase</fullName>
        <shortName evidence="7">UPD</shortName>
        <shortName evidence="7">URO-D</shortName>
        <ecNumber evidence="3 7">4.1.1.37</ecNumber>
    </recommendedName>
</protein>
<dbReference type="OrthoDB" id="5288765at2"/>
<dbReference type="NCBIfam" id="TIGR01464">
    <property type="entry name" value="hemE"/>
    <property type="match status" value="1"/>
</dbReference>
<dbReference type="PROSITE" id="PS00906">
    <property type="entry name" value="UROD_1"/>
    <property type="match status" value="1"/>
</dbReference>
<evidence type="ECO:0000313" key="12">
    <source>
        <dbReference type="EMBL" id="APJ04134.1"/>
    </source>
</evidence>
<feature type="domain" description="Uroporphyrinogen decarboxylase (URO-D)" evidence="11">
    <location>
        <begin position="147"/>
        <end position="163"/>
    </location>
</feature>
<dbReference type="Pfam" id="PF01208">
    <property type="entry name" value="URO-D"/>
    <property type="match status" value="1"/>
</dbReference>
<proteinExistence type="inferred from homology"/>
<feature type="site" description="Transition state stabilizer" evidence="7">
    <location>
        <position position="77"/>
    </location>
</feature>
<comment type="catalytic activity">
    <reaction evidence="7 8">
        <text>uroporphyrinogen III + 4 H(+) = coproporphyrinogen III + 4 CO2</text>
        <dbReference type="Rhea" id="RHEA:19865"/>
        <dbReference type="ChEBI" id="CHEBI:15378"/>
        <dbReference type="ChEBI" id="CHEBI:16526"/>
        <dbReference type="ChEBI" id="CHEBI:57308"/>
        <dbReference type="ChEBI" id="CHEBI:57309"/>
        <dbReference type="EC" id="4.1.1.37"/>
    </reaction>
</comment>
<dbReference type="EMBL" id="CP017834">
    <property type="protein sequence ID" value="APJ04134.1"/>
    <property type="molecule type" value="Genomic_DNA"/>
</dbReference>
<dbReference type="STRING" id="1915309.AXG55_09545"/>
<feature type="binding site" evidence="7">
    <location>
        <position position="216"/>
    </location>
    <ligand>
        <name>substrate</name>
    </ligand>
</feature>
<evidence type="ECO:0000256" key="3">
    <source>
        <dbReference type="ARBA" id="ARBA00012288"/>
    </source>
</evidence>
<dbReference type="Gene3D" id="3.20.20.210">
    <property type="match status" value="1"/>
</dbReference>
<dbReference type="PROSITE" id="PS00907">
    <property type="entry name" value="UROD_2"/>
    <property type="match status" value="1"/>
</dbReference>
<keyword evidence="4 7" id="KW-0210">Decarboxylase</keyword>
<dbReference type="InterPro" id="IPR038071">
    <property type="entry name" value="UROD/MetE-like_sf"/>
</dbReference>
<keyword evidence="7" id="KW-0963">Cytoplasm</keyword>
<dbReference type="AlphaFoldDB" id="A0A1L4D1R9"/>
<dbReference type="Proteomes" id="UP000184731">
    <property type="component" value="Chromosome"/>
</dbReference>
<comment type="subunit">
    <text evidence="7">Homodimer.</text>
</comment>
<name>A0A1L4D1R9_9BACT</name>
<evidence type="ECO:0000256" key="1">
    <source>
        <dbReference type="ARBA" id="ARBA00004804"/>
    </source>
</evidence>
<comment type="similarity">
    <text evidence="2 7 9">Belongs to the uroporphyrinogen decarboxylase family.</text>
</comment>
<dbReference type="KEGG" id="saqi:AXG55_09545"/>
<evidence type="ECO:0000256" key="2">
    <source>
        <dbReference type="ARBA" id="ARBA00009935"/>
    </source>
</evidence>
<evidence type="ECO:0000259" key="10">
    <source>
        <dbReference type="PROSITE" id="PS00906"/>
    </source>
</evidence>
<comment type="pathway">
    <text evidence="1 7 8">Porphyrin-containing compound metabolism; protoporphyrin-IX biosynthesis; coproporphyrinogen-III from 5-aminolevulinate: step 4/4.</text>
</comment>
<reference evidence="12 13" key="1">
    <citation type="submission" date="2016-10" db="EMBL/GenBank/DDBJ databases">
        <title>Silvanigrella aquatica sp. nov., isolated from a freshwater lake located in the Black Forest, Germany, description of Silvanigrellaceae fam. nov., Silvanigrellales ord. nov., reclassification of the order Bdellovibrionales in the class Oligoflexia, reclassification of the families Bacteriovoracaceae and Halobacteriovoraceae in the new order Bacteriovoracales ord. nov., and reclassification of the family Pseudobacteriovoracaceae in the order Oligoflexiales.</title>
        <authorList>
            <person name="Hahn M.W."/>
            <person name="Schmidt J."/>
            <person name="Koll U."/>
            <person name="Rohde M."/>
            <person name="Verbag S."/>
            <person name="Pitt A."/>
            <person name="Nakai R."/>
            <person name="Naganuma T."/>
            <person name="Lang E."/>
        </authorList>
    </citation>
    <scope>NUCLEOTIDE SEQUENCE [LARGE SCALE GENOMIC DNA]</scope>
    <source>
        <strain evidence="12 13">MWH-Nonnen-W8red</strain>
    </source>
</reference>
<dbReference type="GO" id="GO:0006782">
    <property type="term" value="P:protoporphyrinogen IX biosynthetic process"/>
    <property type="evidence" value="ECO:0007669"/>
    <property type="project" value="UniProtKB-UniRule"/>
</dbReference>
<comment type="subcellular location">
    <subcellularLocation>
        <location evidence="7">Cytoplasm</location>
    </subcellularLocation>
</comment>
<sequence length="355" mass="40064">MSGDHMSKILLEAALGKKTNKIPLWLMRQAGRYLPEYRDIRQKHSTLEMFKTPSIAAEITLQPLKRFQLDGAIIYADILLIPDAMGLNLSFVEKEGPRFGKTIRSSSDLSQILKDFENPLNVVEKLSYVGETIERVKGSLSPETTLLGFAGAPFTVASYMIEGGSGTKGDFFETKKLMFREPETFHRLMMTLTSATIEYLKMQIHAGAEVIQLFESWSSALSPQQYREYCYPYSKVIVDEIKKYAPVIKFFGQGATLTAETLSINPNVYSVDWRQDLSFASKLFEDSKIALQGNLDPLLLYAPQKLLEQKLEECLKVGSAHPHGYIFNLGHGCTQNTPIENVDFLVKYVNNYKIS</sequence>
<evidence type="ECO:0000256" key="5">
    <source>
        <dbReference type="ARBA" id="ARBA00023239"/>
    </source>
</evidence>
<keyword evidence="5 7" id="KW-0456">Lyase</keyword>
<dbReference type="EC" id="4.1.1.37" evidence="3 7"/>
<feature type="binding site" evidence="7">
    <location>
        <begin position="28"/>
        <end position="32"/>
    </location>
    <ligand>
        <name>substrate</name>
    </ligand>
</feature>
<evidence type="ECO:0000256" key="9">
    <source>
        <dbReference type="RuleBase" id="RU004169"/>
    </source>
</evidence>
<dbReference type="HAMAP" id="MF_00218">
    <property type="entry name" value="URO_D"/>
    <property type="match status" value="1"/>
</dbReference>
<evidence type="ECO:0000256" key="8">
    <source>
        <dbReference type="RuleBase" id="RU000554"/>
    </source>
</evidence>
<dbReference type="CDD" id="cd00717">
    <property type="entry name" value="URO-D"/>
    <property type="match status" value="1"/>
</dbReference>
<dbReference type="PANTHER" id="PTHR21091:SF169">
    <property type="entry name" value="UROPORPHYRINOGEN DECARBOXYLASE"/>
    <property type="match status" value="1"/>
</dbReference>
<evidence type="ECO:0000256" key="7">
    <source>
        <dbReference type="HAMAP-Rule" id="MF_00218"/>
    </source>
</evidence>
<evidence type="ECO:0000256" key="4">
    <source>
        <dbReference type="ARBA" id="ARBA00022793"/>
    </source>
</evidence>
<gene>
    <name evidence="7" type="primary">hemE</name>
    <name evidence="12" type="ORF">AXG55_09545</name>
</gene>
<dbReference type="PANTHER" id="PTHR21091">
    <property type="entry name" value="METHYLTETRAHYDROFOLATE:HOMOCYSTEINE METHYLTRANSFERASE RELATED"/>
    <property type="match status" value="1"/>
</dbReference>
<comment type="function">
    <text evidence="7">Catalyzes the decarboxylation of four acetate groups of uroporphyrinogen-III to yield coproporphyrinogen-III.</text>
</comment>
<keyword evidence="6 7" id="KW-0627">Porphyrin biosynthesis</keyword>
<dbReference type="GO" id="GO:0004853">
    <property type="term" value="F:uroporphyrinogen decarboxylase activity"/>
    <property type="evidence" value="ECO:0007669"/>
    <property type="project" value="UniProtKB-UniRule"/>
</dbReference>
<organism evidence="12 13">
    <name type="scientific">Silvanigrella aquatica</name>
    <dbReference type="NCBI Taxonomy" id="1915309"/>
    <lineage>
        <taxon>Bacteria</taxon>
        <taxon>Pseudomonadati</taxon>
        <taxon>Bdellovibrionota</taxon>
        <taxon>Oligoflexia</taxon>
        <taxon>Silvanigrellales</taxon>
        <taxon>Silvanigrellaceae</taxon>
        <taxon>Silvanigrella</taxon>
    </lineage>
</organism>
<dbReference type="GO" id="GO:0005829">
    <property type="term" value="C:cytosol"/>
    <property type="evidence" value="ECO:0007669"/>
    <property type="project" value="TreeGrafter"/>
</dbReference>
<feature type="binding site" evidence="7">
    <location>
        <position position="331"/>
    </location>
    <ligand>
        <name>substrate</name>
    </ligand>
</feature>
<feature type="binding site" evidence="7">
    <location>
        <position position="77"/>
    </location>
    <ligand>
        <name>substrate</name>
    </ligand>
</feature>
<dbReference type="InterPro" id="IPR000257">
    <property type="entry name" value="Uroporphyrinogen_deCOase"/>
</dbReference>
<dbReference type="InterPro" id="IPR006361">
    <property type="entry name" value="Uroporphyrinogen_deCO2ase_HemE"/>
</dbReference>
<dbReference type="SUPFAM" id="SSF51726">
    <property type="entry name" value="UROD/MetE-like"/>
    <property type="match status" value="1"/>
</dbReference>
<evidence type="ECO:0000259" key="11">
    <source>
        <dbReference type="PROSITE" id="PS00907"/>
    </source>
</evidence>
<feature type="binding site" evidence="7">
    <location>
        <position position="159"/>
    </location>
    <ligand>
        <name>substrate</name>
    </ligand>
</feature>
<dbReference type="UniPathway" id="UPA00251">
    <property type="reaction ID" value="UER00321"/>
</dbReference>